<evidence type="ECO:0000313" key="7">
    <source>
        <dbReference type="Proteomes" id="UP001162802"/>
    </source>
</evidence>
<keyword evidence="4" id="KW-0804">Transcription</keyword>
<protein>
    <submittedName>
        <fullName evidence="6">LysR substrate-binding domain-containing protein</fullName>
    </submittedName>
</protein>
<evidence type="ECO:0000256" key="1">
    <source>
        <dbReference type="ARBA" id="ARBA00009437"/>
    </source>
</evidence>
<dbReference type="SUPFAM" id="SSF46785">
    <property type="entry name" value="Winged helix' DNA-binding domain"/>
    <property type="match status" value="1"/>
</dbReference>
<dbReference type="Pfam" id="PF03466">
    <property type="entry name" value="LysR_substrate"/>
    <property type="match status" value="1"/>
</dbReference>
<keyword evidence="7" id="KW-1185">Reference proteome</keyword>
<keyword evidence="2" id="KW-0805">Transcription regulation</keyword>
<dbReference type="PANTHER" id="PTHR30537">
    <property type="entry name" value="HTH-TYPE TRANSCRIPTIONAL REGULATOR"/>
    <property type="match status" value="1"/>
</dbReference>
<proteinExistence type="inferred from homology"/>
<evidence type="ECO:0000256" key="4">
    <source>
        <dbReference type="ARBA" id="ARBA00023163"/>
    </source>
</evidence>
<dbReference type="InterPro" id="IPR005119">
    <property type="entry name" value="LysR_subst-bd"/>
</dbReference>
<organism evidence="6 7">
    <name type="scientific">Novosphingobium mangrovi</name>
    <name type="common">ex Hu et al. 2023</name>
    <dbReference type="NCBI Taxonomy" id="2930094"/>
    <lineage>
        <taxon>Bacteria</taxon>
        <taxon>Pseudomonadati</taxon>
        <taxon>Pseudomonadota</taxon>
        <taxon>Alphaproteobacteria</taxon>
        <taxon>Sphingomonadales</taxon>
        <taxon>Sphingomonadaceae</taxon>
        <taxon>Novosphingobium</taxon>
    </lineage>
</organism>
<keyword evidence="3" id="KW-0238">DNA-binding</keyword>
<dbReference type="PRINTS" id="PR00039">
    <property type="entry name" value="HTHLYSR"/>
</dbReference>
<dbReference type="Proteomes" id="UP001162802">
    <property type="component" value="Unassembled WGS sequence"/>
</dbReference>
<accession>A0ABT0ACG3</accession>
<dbReference type="EMBL" id="JALHAT010000012">
    <property type="protein sequence ID" value="MCJ1960888.1"/>
    <property type="molecule type" value="Genomic_DNA"/>
</dbReference>
<feature type="domain" description="HTH lysR-type" evidence="5">
    <location>
        <begin position="13"/>
        <end position="70"/>
    </location>
</feature>
<dbReference type="InterPro" id="IPR036390">
    <property type="entry name" value="WH_DNA-bd_sf"/>
</dbReference>
<dbReference type="InterPro" id="IPR036388">
    <property type="entry name" value="WH-like_DNA-bd_sf"/>
</dbReference>
<comment type="similarity">
    <text evidence="1">Belongs to the LysR transcriptional regulatory family.</text>
</comment>
<dbReference type="PROSITE" id="PS50931">
    <property type="entry name" value="HTH_LYSR"/>
    <property type="match status" value="1"/>
</dbReference>
<sequence>MMKWNDLAGVHLPSSQSLRSFLAAARHGSFSEAGRAVGLTQSAISRQISQLEARLGVPLFVRTGRRVELNPAGRAYAEAVEPALAQIAQASARLGEQRGDNSLTIACLPSLGMRWLAPRLPRLSARYPELVINIAARSWPFGPDEEAGEFDAAFDFGQPPWPGMNHAFLFREEAVPVCAPTWLEANPLERPADLADKPLLFQSSRPRAWDQWFAACGVELARPCEGPRIGHFLMLAQAAAAGAGVALIPSFLIEPELAAGTLVVPFETALSTRDAYHLVWRGDPDDGSPLGRFVAWVRDEAAAPMPG</sequence>
<evidence type="ECO:0000256" key="3">
    <source>
        <dbReference type="ARBA" id="ARBA00023125"/>
    </source>
</evidence>
<evidence type="ECO:0000256" key="2">
    <source>
        <dbReference type="ARBA" id="ARBA00023015"/>
    </source>
</evidence>
<name>A0ABT0ACG3_9SPHN</name>
<dbReference type="PANTHER" id="PTHR30537:SF26">
    <property type="entry name" value="GLYCINE CLEAVAGE SYSTEM TRANSCRIPTIONAL ACTIVATOR"/>
    <property type="match status" value="1"/>
</dbReference>
<dbReference type="RefSeq" id="WP_243799442.1">
    <property type="nucleotide sequence ID" value="NZ_JALHAT010000012.1"/>
</dbReference>
<dbReference type="InterPro" id="IPR058163">
    <property type="entry name" value="LysR-type_TF_proteobact-type"/>
</dbReference>
<reference evidence="6" key="1">
    <citation type="submission" date="2022-03" db="EMBL/GenBank/DDBJ databases">
        <title>Identification of a novel bacterium isolated from mangrove sediments.</title>
        <authorList>
            <person name="Pan X."/>
        </authorList>
    </citation>
    <scope>NUCLEOTIDE SEQUENCE</scope>
    <source>
        <strain evidence="6">B2637</strain>
    </source>
</reference>
<comment type="caution">
    <text evidence="6">The sequence shown here is derived from an EMBL/GenBank/DDBJ whole genome shotgun (WGS) entry which is preliminary data.</text>
</comment>
<gene>
    <name evidence="6" type="ORF">MTR65_09375</name>
</gene>
<evidence type="ECO:0000313" key="6">
    <source>
        <dbReference type="EMBL" id="MCJ1960888.1"/>
    </source>
</evidence>
<evidence type="ECO:0000259" key="5">
    <source>
        <dbReference type="PROSITE" id="PS50931"/>
    </source>
</evidence>
<dbReference type="Gene3D" id="3.40.190.10">
    <property type="entry name" value="Periplasmic binding protein-like II"/>
    <property type="match status" value="2"/>
</dbReference>
<dbReference type="SUPFAM" id="SSF53850">
    <property type="entry name" value="Periplasmic binding protein-like II"/>
    <property type="match status" value="1"/>
</dbReference>
<dbReference type="InterPro" id="IPR000847">
    <property type="entry name" value="LysR_HTH_N"/>
</dbReference>
<dbReference type="Gene3D" id="1.10.10.10">
    <property type="entry name" value="Winged helix-like DNA-binding domain superfamily/Winged helix DNA-binding domain"/>
    <property type="match status" value="1"/>
</dbReference>
<dbReference type="Pfam" id="PF00126">
    <property type="entry name" value="HTH_1"/>
    <property type="match status" value="1"/>
</dbReference>